<feature type="region of interest" description="Disordered" evidence="7">
    <location>
        <begin position="291"/>
        <end position="321"/>
    </location>
</feature>
<dbReference type="GO" id="GO:0009653">
    <property type="term" value="P:anatomical structure morphogenesis"/>
    <property type="evidence" value="ECO:0007669"/>
    <property type="project" value="TreeGrafter"/>
</dbReference>
<proteinExistence type="predicted"/>
<dbReference type="GO" id="GO:0000978">
    <property type="term" value="F:RNA polymerase II cis-regulatory region sequence-specific DNA binding"/>
    <property type="evidence" value="ECO:0007669"/>
    <property type="project" value="TreeGrafter"/>
</dbReference>
<dbReference type="FunFam" id="1.10.10.10:FF:000016">
    <property type="entry name" value="Forkhead box protein I1"/>
    <property type="match status" value="1"/>
</dbReference>
<comment type="subcellular location">
    <subcellularLocation>
        <location evidence="1 6">Nucleus</location>
    </subcellularLocation>
</comment>
<evidence type="ECO:0000313" key="10">
    <source>
        <dbReference type="Proteomes" id="UP000291343"/>
    </source>
</evidence>
<dbReference type="PANTHER" id="PTHR11829">
    <property type="entry name" value="FORKHEAD BOX PROTEIN"/>
    <property type="match status" value="1"/>
</dbReference>
<organism evidence="9 10">
    <name type="scientific">Laodelphax striatellus</name>
    <name type="common">Small brown planthopper</name>
    <name type="synonym">Delphax striatella</name>
    <dbReference type="NCBI Taxonomy" id="195883"/>
    <lineage>
        <taxon>Eukaryota</taxon>
        <taxon>Metazoa</taxon>
        <taxon>Ecdysozoa</taxon>
        <taxon>Arthropoda</taxon>
        <taxon>Hexapoda</taxon>
        <taxon>Insecta</taxon>
        <taxon>Pterygota</taxon>
        <taxon>Neoptera</taxon>
        <taxon>Paraneoptera</taxon>
        <taxon>Hemiptera</taxon>
        <taxon>Auchenorrhyncha</taxon>
        <taxon>Fulgoroidea</taxon>
        <taxon>Delphacidae</taxon>
        <taxon>Criomorphinae</taxon>
        <taxon>Laodelphax</taxon>
    </lineage>
</organism>
<evidence type="ECO:0000256" key="6">
    <source>
        <dbReference type="PROSITE-ProRule" id="PRU00089"/>
    </source>
</evidence>
<dbReference type="InterPro" id="IPR018122">
    <property type="entry name" value="TF_fork_head_CS_1"/>
</dbReference>
<dbReference type="InterPro" id="IPR001766">
    <property type="entry name" value="Fork_head_dom"/>
</dbReference>
<dbReference type="GO" id="GO:0000981">
    <property type="term" value="F:DNA-binding transcription factor activity, RNA polymerase II-specific"/>
    <property type="evidence" value="ECO:0007669"/>
    <property type="project" value="TreeGrafter"/>
</dbReference>
<dbReference type="PROSITE" id="PS00658">
    <property type="entry name" value="FORK_HEAD_2"/>
    <property type="match status" value="1"/>
</dbReference>
<feature type="compositionally biased region" description="Polar residues" evidence="7">
    <location>
        <begin position="1"/>
        <end position="15"/>
    </location>
</feature>
<protein>
    <recommendedName>
        <fullName evidence="8">Fork-head domain-containing protein</fullName>
    </recommendedName>
</protein>
<feature type="compositionally biased region" description="Low complexity" evidence="7">
    <location>
        <begin position="25"/>
        <end position="59"/>
    </location>
</feature>
<feature type="DNA-binding region" description="Fork-head" evidence="6">
    <location>
        <begin position="138"/>
        <end position="234"/>
    </location>
</feature>
<keyword evidence="10" id="KW-1185">Reference proteome</keyword>
<dbReference type="STRING" id="195883.A0A482WKK2"/>
<feature type="domain" description="Fork-head" evidence="8">
    <location>
        <begin position="138"/>
        <end position="234"/>
    </location>
</feature>
<dbReference type="InterPro" id="IPR036390">
    <property type="entry name" value="WH_DNA-bd_sf"/>
</dbReference>
<dbReference type="GO" id="GO:0005634">
    <property type="term" value="C:nucleus"/>
    <property type="evidence" value="ECO:0007669"/>
    <property type="project" value="UniProtKB-SubCell"/>
</dbReference>
<keyword evidence="4" id="KW-0804">Transcription</keyword>
<dbReference type="InterPro" id="IPR036388">
    <property type="entry name" value="WH-like_DNA-bd_sf"/>
</dbReference>
<evidence type="ECO:0000256" key="1">
    <source>
        <dbReference type="ARBA" id="ARBA00004123"/>
    </source>
</evidence>
<dbReference type="OrthoDB" id="5954824at2759"/>
<accession>A0A482WKK2</accession>
<dbReference type="PRINTS" id="PR00053">
    <property type="entry name" value="FORKHEAD"/>
</dbReference>
<comment type="caution">
    <text evidence="9">The sequence shown here is derived from an EMBL/GenBank/DDBJ whole genome shotgun (WGS) entry which is preliminary data.</text>
</comment>
<feature type="compositionally biased region" description="Polar residues" evidence="7">
    <location>
        <begin position="60"/>
        <end position="72"/>
    </location>
</feature>
<dbReference type="EMBL" id="QKKF02033568">
    <property type="protein sequence ID" value="RZF33721.1"/>
    <property type="molecule type" value="Genomic_DNA"/>
</dbReference>
<reference evidence="9 10" key="1">
    <citation type="journal article" date="2017" name="Gigascience">
        <title>Genome sequence of the small brown planthopper, Laodelphax striatellus.</title>
        <authorList>
            <person name="Zhu J."/>
            <person name="Jiang F."/>
            <person name="Wang X."/>
            <person name="Yang P."/>
            <person name="Bao Y."/>
            <person name="Zhao W."/>
            <person name="Wang W."/>
            <person name="Lu H."/>
            <person name="Wang Q."/>
            <person name="Cui N."/>
            <person name="Li J."/>
            <person name="Chen X."/>
            <person name="Luo L."/>
            <person name="Yu J."/>
            <person name="Kang L."/>
            <person name="Cui F."/>
        </authorList>
    </citation>
    <scope>NUCLEOTIDE SEQUENCE [LARGE SCALE GENOMIC DNA]</scope>
    <source>
        <strain evidence="9">Lst14</strain>
    </source>
</reference>
<evidence type="ECO:0000256" key="4">
    <source>
        <dbReference type="ARBA" id="ARBA00023163"/>
    </source>
</evidence>
<dbReference type="PANTHER" id="PTHR11829:SF388">
    <property type="entry name" value="FORK HEAD DOMAIN-CONTAINING PROTEIN L1-RELATED"/>
    <property type="match status" value="1"/>
</dbReference>
<dbReference type="SUPFAM" id="SSF46785">
    <property type="entry name" value="Winged helix' DNA-binding domain"/>
    <property type="match status" value="1"/>
</dbReference>
<dbReference type="PROSITE" id="PS50039">
    <property type="entry name" value="FORK_HEAD_3"/>
    <property type="match status" value="1"/>
</dbReference>
<gene>
    <name evidence="9" type="ORF">LSTR_LSTR007749</name>
</gene>
<dbReference type="SMR" id="A0A482WKK2"/>
<evidence type="ECO:0000256" key="5">
    <source>
        <dbReference type="ARBA" id="ARBA00023242"/>
    </source>
</evidence>
<dbReference type="Pfam" id="PF00250">
    <property type="entry name" value="Forkhead"/>
    <property type="match status" value="1"/>
</dbReference>
<dbReference type="PROSITE" id="PS00657">
    <property type="entry name" value="FORK_HEAD_1"/>
    <property type="match status" value="1"/>
</dbReference>
<dbReference type="Proteomes" id="UP000291343">
    <property type="component" value="Unassembled WGS sequence"/>
</dbReference>
<dbReference type="InParanoid" id="A0A482WKK2"/>
<dbReference type="SMART" id="SM00339">
    <property type="entry name" value="FH"/>
    <property type="match status" value="1"/>
</dbReference>
<feature type="region of interest" description="Disordered" evidence="7">
    <location>
        <begin position="1"/>
        <end position="72"/>
    </location>
</feature>
<keyword evidence="3 6" id="KW-0238">DNA-binding</keyword>
<dbReference type="Gene3D" id="1.10.10.10">
    <property type="entry name" value="Winged helix-like DNA-binding domain superfamily/Winged helix DNA-binding domain"/>
    <property type="match status" value="1"/>
</dbReference>
<keyword evidence="5 6" id="KW-0539">Nucleus</keyword>
<evidence type="ECO:0000259" key="8">
    <source>
        <dbReference type="PROSITE" id="PS50039"/>
    </source>
</evidence>
<feature type="compositionally biased region" description="Low complexity" evidence="7">
    <location>
        <begin position="247"/>
        <end position="266"/>
    </location>
</feature>
<dbReference type="InterPro" id="IPR050211">
    <property type="entry name" value="FOX_domain-containing"/>
</dbReference>
<dbReference type="AlphaFoldDB" id="A0A482WKK2"/>
<feature type="region of interest" description="Disordered" evidence="7">
    <location>
        <begin position="232"/>
        <end position="267"/>
    </location>
</feature>
<name>A0A482WKK2_LAOST</name>
<evidence type="ECO:0000313" key="9">
    <source>
        <dbReference type="EMBL" id="RZF33721.1"/>
    </source>
</evidence>
<dbReference type="GO" id="GO:0030154">
    <property type="term" value="P:cell differentiation"/>
    <property type="evidence" value="ECO:0007669"/>
    <property type="project" value="TreeGrafter"/>
</dbReference>
<sequence>MMLPTSTSSASQSGLDLSLAAAGHQSYSSQQAERSQSASPIEDQLTQQQLSPARQQQPQGVATSGSDPTLSESAAMDHLHHHHSSPHLAAAFPFTASHLPYLYHHYNLQARLLPYIHQLQMTQFKQTAASASRERPEKPPYSYIALIAMAITSAPNQRLTLSGIYHYIIEHFPYYRDNCQGWQNSIRHNLSLNPCFVRVPREKGEGNGKGSYWTVDPVAAANMFERGNYRRRKAQRQATAEKGARASVTSTVQPTPTPTPVTTSPEESVRVKVIENSDLKNNDSNTITIEIETNEDSAPSKKPRLANEFPSENTTAPFTPASRLGKTSIFLIENLMKPKTNNCSTEEHNTDTVTNST</sequence>
<dbReference type="InterPro" id="IPR030456">
    <property type="entry name" value="TF_fork_head_CS_2"/>
</dbReference>
<evidence type="ECO:0000256" key="7">
    <source>
        <dbReference type="SAM" id="MobiDB-lite"/>
    </source>
</evidence>
<keyword evidence="2" id="KW-0805">Transcription regulation</keyword>
<evidence type="ECO:0000256" key="2">
    <source>
        <dbReference type="ARBA" id="ARBA00023015"/>
    </source>
</evidence>
<evidence type="ECO:0000256" key="3">
    <source>
        <dbReference type="ARBA" id="ARBA00023125"/>
    </source>
</evidence>